<evidence type="ECO:0000313" key="1">
    <source>
        <dbReference type="EMBL" id="DAE15877.1"/>
    </source>
</evidence>
<sequence>MAVEEIRKCDRCGKPFKYSLSKWAGYFKYGIKKENRLCFHSMFYGNPDGYSYVDYRYDLCADCTEKLLLFLRSSE</sequence>
<reference evidence="1" key="1">
    <citation type="journal article" date="2021" name="Proc. Natl. Acad. Sci. U.S.A.">
        <title>A Catalog of Tens of Thousands of Viruses from Human Metagenomes Reveals Hidden Associations with Chronic Diseases.</title>
        <authorList>
            <person name="Tisza M.J."/>
            <person name="Buck C.B."/>
        </authorList>
    </citation>
    <scope>NUCLEOTIDE SEQUENCE</scope>
    <source>
        <strain evidence="1">Ctu9a31</strain>
    </source>
</reference>
<dbReference type="EMBL" id="BK015613">
    <property type="protein sequence ID" value="DAE15877.1"/>
    <property type="molecule type" value="Genomic_DNA"/>
</dbReference>
<accession>A0A8S5QAU1</accession>
<organism evidence="1">
    <name type="scientific">Siphoviridae sp. ctu9a31</name>
    <dbReference type="NCBI Taxonomy" id="2825712"/>
    <lineage>
        <taxon>Viruses</taxon>
        <taxon>Duplodnaviria</taxon>
        <taxon>Heunggongvirae</taxon>
        <taxon>Uroviricota</taxon>
        <taxon>Caudoviricetes</taxon>
    </lineage>
</organism>
<protein>
    <submittedName>
        <fullName evidence="1">Trcl Probable zinc-ribbon domain</fullName>
    </submittedName>
</protein>
<proteinExistence type="predicted"/>
<name>A0A8S5QAU1_9CAUD</name>